<reference evidence="2 3" key="1">
    <citation type="journal article" date="2012" name="PLoS Pathog.">
        <title>Diverse lifestyles and strategies of plant pathogenesis encoded in the genomes of eighteen Dothideomycetes fungi.</title>
        <authorList>
            <person name="Ohm R.A."/>
            <person name="Feau N."/>
            <person name="Henrissat B."/>
            <person name="Schoch C.L."/>
            <person name="Horwitz B.A."/>
            <person name="Barry K.W."/>
            <person name="Condon B.J."/>
            <person name="Copeland A.C."/>
            <person name="Dhillon B."/>
            <person name="Glaser F."/>
            <person name="Hesse C.N."/>
            <person name="Kosti I."/>
            <person name="LaButti K."/>
            <person name="Lindquist E.A."/>
            <person name="Lucas S."/>
            <person name="Salamov A.A."/>
            <person name="Bradshaw R.E."/>
            <person name="Ciuffetti L."/>
            <person name="Hamelin R.C."/>
            <person name="Kema G.H.J."/>
            <person name="Lawrence C."/>
            <person name="Scott J.A."/>
            <person name="Spatafora J.W."/>
            <person name="Turgeon B.G."/>
            <person name="de Wit P.J.G.M."/>
            <person name="Zhong S."/>
            <person name="Goodwin S.B."/>
            <person name="Grigoriev I.V."/>
        </authorList>
    </citation>
    <scope>NUCLEOTIDE SEQUENCE [LARGE SCALE GENOMIC DNA]</scope>
    <source>
        <strain evidence="2 3">CIRAD86</strain>
    </source>
</reference>
<feature type="compositionally biased region" description="Basic residues" evidence="1">
    <location>
        <begin position="1079"/>
        <end position="1097"/>
    </location>
</feature>
<dbReference type="GeneID" id="19334342"/>
<dbReference type="KEGG" id="pfj:MYCFIDRAFT_180249"/>
<sequence length="2441" mass="272680">MDQGDHNDTLSENSHDDQPRFAEGEEGGGREQWCLGMYSDSEISTITRLSVQELAFGFNAARQAVILRIDVEGTFKRGTVSRRVPIDRPALRSALDIESFLRIWAGRAKRKDLPADCMYADISRGDPADNHHFQQERNRIGADVNDSLGTQGGLGLDSSGCRHDAPPPGGRHRAKGLDGILSSGDIICTSARLPDKTVDVDSSTWRLCTLLPHSTTAASHEHNPAASCSDVFDAKMNFPSAKGYHQQARLLEQDDVSAPSCHPWISLFPASYTPSLPTLGAAAAASDSRAVFHTARTIVVTDFLSLSLSLPSTNTITRPFSHLRQIPRLSLLSLAIGGVLHWQNVVFVFTVTPSRDSNRTHSTPNRLETAKVKNGDLAMESGAMLSTGYGSAFSRSVSKQDQFPFFFHEDVKPRRSAQRKQANFGAEDAGGLEQNREDPSNDDVAAVLHWTIHSVTTVVNVNMVVEDLDEVAMACVGTPRAVCFPIVRPNGVSAGGYYDQSRGRGDRGGKDVLCCSDGRMKHPRHFRALHKSTCTRSLINLQHRWHPTRQQCLHAARRRWAYQRRQIAMRNIRCIMVRCSHRYIRTAADAFAQHSCTVQEQLLASLSPRELVVYMPETHYCQRIARGKLEVTTCPFTLRPFPLADPLQAAHPLPTIADTRQKEEATSPPSKAFKSANHFLLQFLLTIVLLGWLLRNVRASCYWLESVPMLALCVVRVGNNSLEIDLQYSVLGAQANGEEVLHSRQNYSGREGAEPPTPGSQKMTESTQLMPTANIVHSTASLRLHVLALVEYATTPLPTTKSSKSHSMPQWPQKLHEAAETWTPSSASPISAMAGSEPLASLDGSEEDVDSLSSYTVYSSADSDDDSPAADEKRRIRKELDDAAFAKLADQRGEGERTLKERAKEREQRRREMLIATAFPSTVIPDREQQASQRDRVEVLEEYYYDAETHKARQRPLLQDHTAPIKAGQEPQASVLSIEPWNSSAQPDPRPVDDPSMGMDKDQVMARCGQTEHLRRGKLCMAQDGGAGQVSEDVRTFFTSPIHLIFAQCILISIDLDRLRLHLHLHLHITYGRRVTSRQRRGCNGHATRPRGRRRNRSNNIKPPFGITLNIQHQYLSGCNHKVAASIRTWLERSPPELTCLTTEVEVVTKHSFIPTALAVFLFGTTIISASVSNLDSRSDKHSATQKYTPSQIYDGLRSSPFNATKKCIKVVIEASANYLYAGFSFISDRAADSYAFTETGIEWDERLNCRSTLSAMNVREMLYKFAAIAEEFPWALTEGRYFMKARKRGKIVLKMGLKPRESSCVWSGRFLYARADDRPIDHQLTHIRAGNSLLQLLWYPFEIPLLCALVRFPLLLRFHRDRTWLTRLFSPVFAHVGMISHGHRKASPCSNLVSMHVCFTNRSAPFGSTHSHTSLRQRFQLSRAYSVCSKFLNIRSAPHRHDEEKGLACDRMALRGSRARWSGLAFPLLNPALKSRPAMLNASGKKRREGWPDPGRAVDTTSLGGVLVNAVPPTPPTLRDSSMPLTVPTVRRVDPVYTTYVRPYRCTTRSSRRWLRALNGGLGRLTPQDTSEARTVWYLCLRMEDRGPRCRRHIHLCIYPSTPEQTTLIHAIGSGNIKVHTKLERTRPGARVDQWNAQNTSFPTPAASLSPPRPCFQEKPKGSTSPDLARQVEKRPVIKQMGEHWLRWKLLAPNHRITRSVIATLVLPLGREASLPGTTLVASVSPFHLSIKIIINHSPRSEVPGGLAVWLWSQEHLDEHISRRFALPAYQLVLSCSERAAEDPLNRSPCIPYLVVGVGTYIKASDCFTADYRDDLVSRKRASIWGLGWPDEMESRYPTAALNVINFALVRSKSFSELARFLGLALPPRLATWLSLHLAKLLVWRLSTLKRSQYPRYEQDAEACVKKASLNVRLTPKSVEPHHYRESIRRAGLQSFDPNFDIAPGQCQPTFSNKNLVLLPFEITAARVCANQISEQTHSERRRVWLRVLSVRTGFPNPFQSHSVNLLNLIPIISSIQPDALVPQPMSVLAARNTISKNHPRYPFSPLKSNSLSLLLQTRITEAPLMTRNEGLLANLGLKRESFAAGVDCDCDLDCNFGIRVGVGVGLVDREALSKNFLDFGNFVRGWIDGRDTIIGFRGILGGKELTRRLEISVFPRHLYNVAGDREHHSPPPEAPTSKTLWKDRLIIAHRAAFRMADAHDFVSKIASIIHDRFQGRIALGGAYDFVPSSGWANNALRGEIASIIHDNFQGLLDWVNDALRREIASIIHDQVESPSTTANADKIAVLCLRRNGVEVRFFLDAAGATSSAVRLLGLSPAVLAKESRAKARLLTKRILKAEHLLDHALRFSHGSAFAEKYVYQFSEFDEQKRVVLQTGSVDQMKTRPGFLQPYDGSRNVGPIYVVAHGSEISLLGASLHVRRYSAMSFRDESSRLQPLLARF</sequence>
<evidence type="ECO:0000256" key="1">
    <source>
        <dbReference type="SAM" id="MobiDB-lite"/>
    </source>
</evidence>
<feature type="region of interest" description="Disordered" evidence="1">
    <location>
        <begin position="888"/>
        <end position="908"/>
    </location>
</feature>
<name>M2ZDB5_PSEFD</name>
<feature type="compositionally biased region" description="Basic and acidic residues" evidence="1">
    <location>
        <begin position="889"/>
        <end position="908"/>
    </location>
</feature>
<feature type="region of interest" description="Disordered" evidence="1">
    <location>
        <begin position="967"/>
        <end position="1000"/>
    </location>
</feature>
<feature type="compositionally biased region" description="Low complexity" evidence="1">
    <location>
        <begin position="797"/>
        <end position="807"/>
    </location>
</feature>
<dbReference type="VEuPathDB" id="FungiDB:MYCFIDRAFT_180249"/>
<accession>M2ZDB5</accession>
<keyword evidence="3" id="KW-1185">Reference proteome</keyword>
<protein>
    <submittedName>
        <fullName evidence="2">Uncharacterized protein</fullName>
    </submittedName>
</protein>
<dbReference type="HOGENOM" id="CLU_228960_0_0_1"/>
<evidence type="ECO:0000313" key="3">
    <source>
        <dbReference type="Proteomes" id="UP000016932"/>
    </source>
</evidence>
<feature type="region of interest" description="Disordered" evidence="1">
    <location>
        <begin position="1079"/>
        <end position="1103"/>
    </location>
</feature>
<feature type="region of interest" description="Disordered" evidence="1">
    <location>
        <begin position="1637"/>
        <end position="1670"/>
    </location>
</feature>
<evidence type="ECO:0000313" key="2">
    <source>
        <dbReference type="EMBL" id="EME77104.1"/>
    </source>
</evidence>
<feature type="compositionally biased region" description="Polar residues" evidence="1">
    <location>
        <begin position="971"/>
        <end position="986"/>
    </location>
</feature>
<feature type="region of interest" description="Disordered" evidence="1">
    <location>
        <begin position="1"/>
        <end position="28"/>
    </location>
</feature>
<organism evidence="2 3">
    <name type="scientific">Pseudocercospora fijiensis (strain CIRAD86)</name>
    <name type="common">Black leaf streak disease fungus</name>
    <name type="synonym">Mycosphaerella fijiensis</name>
    <dbReference type="NCBI Taxonomy" id="383855"/>
    <lineage>
        <taxon>Eukaryota</taxon>
        <taxon>Fungi</taxon>
        <taxon>Dikarya</taxon>
        <taxon>Ascomycota</taxon>
        <taxon>Pezizomycotina</taxon>
        <taxon>Dothideomycetes</taxon>
        <taxon>Dothideomycetidae</taxon>
        <taxon>Mycosphaerellales</taxon>
        <taxon>Mycosphaerellaceae</taxon>
        <taxon>Pseudocercospora</taxon>
    </lineage>
</organism>
<dbReference type="EMBL" id="KB446569">
    <property type="protein sequence ID" value="EME77104.1"/>
    <property type="molecule type" value="Genomic_DNA"/>
</dbReference>
<proteinExistence type="predicted"/>
<feature type="region of interest" description="Disordered" evidence="1">
    <location>
        <begin position="417"/>
        <end position="440"/>
    </location>
</feature>
<feature type="region of interest" description="Disordered" evidence="1">
    <location>
        <begin position="797"/>
        <end position="852"/>
    </location>
</feature>
<dbReference type="Proteomes" id="UP000016932">
    <property type="component" value="Unassembled WGS sequence"/>
</dbReference>
<gene>
    <name evidence="2" type="ORF">MYCFIDRAFT_180249</name>
</gene>
<dbReference type="RefSeq" id="XP_007932318.1">
    <property type="nucleotide sequence ID" value="XM_007934127.1"/>
</dbReference>
<dbReference type="OrthoDB" id="3650854at2759"/>